<dbReference type="PROSITE" id="PS51257">
    <property type="entry name" value="PROKAR_LIPOPROTEIN"/>
    <property type="match status" value="1"/>
</dbReference>
<gene>
    <name evidence="1" type="ORF">ON753_25385</name>
</gene>
<organism evidence="1 2">
    <name type="scientific">Roseibium salinum</name>
    <dbReference type="NCBI Taxonomy" id="1604349"/>
    <lineage>
        <taxon>Bacteria</taxon>
        <taxon>Pseudomonadati</taxon>
        <taxon>Pseudomonadota</taxon>
        <taxon>Alphaproteobacteria</taxon>
        <taxon>Hyphomicrobiales</taxon>
        <taxon>Stappiaceae</taxon>
        <taxon>Roseibium</taxon>
    </lineage>
</organism>
<dbReference type="RefSeq" id="WP_265966740.1">
    <property type="nucleotide sequence ID" value="NZ_JAPEVI010000003.1"/>
</dbReference>
<dbReference type="EMBL" id="JAPEVI010000003">
    <property type="protein sequence ID" value="MCX2725651.1"/>
    <property type="molecule type" value="Genomic_DNA"/>
</dbReference>
<evidence type="ECO:0000313" key="2">
    <source>
        <dbReference type="Proteomes" id="UP001300261"/>
    </source>
</evidence>
<comment type="caution">
    <text evidence="1">The sequence shown here is derived from an EMBL/GenBank/DDBJ whole genome shotgun (WGS) entry which is preliminary data.</text>
</comment>
<sequence length="98" mass="10107">MFIRKSDCLKVIAGLAIATLVSGCADYMNRRDTVTLGSGNAMEANIGIHTITPFPAAAAHTYIPGDGRAVLTAQGRYLTPGDPDVVIQSGASGSAEVQ</sequence>
<dbReference type="Proteomes" id="UP001300261">
    <property type="component" value="Unassembled WGS sequence"/>
</dbReference>
<keyword evidence="2" id="KW-1185">Reference proteome</keyword>
<accession>A0ABT3R9A4</accession>
<evidence type="ECO:0000313" key="1">
    <source>
        <dbReference type="EMBL" id="MCX2725651.1"/>
    </source>
</evidence>
<reference evidence="1 2" key="1">
    <citation type="journal article" date="2016" name="Int. J. Syst. Evol. Microbiol.">
        <title>Labrenzia salina sp. nov., isolated from the rhizosphere of the halophyte Arthrocnemum macrostachyum.</title>
        <authorList>
            <person name="Camacho M."/>
            <person name="Redondo-Gomez S."/>
            <person name="Rodriguez-Llorente I."/>
            <person name="Rohde M."/>
            <person name="Sproer C."/>
            <person name="Schumann P."/>
            <person name="Klenk H.P."/>
            <person name="Montero-Calasanz M.D.C."/>
        </authorList>
    </citation>
    <scope>NUCLEOTIDE SEQUENCE [LARGE SCALE GENOMIC DNA]</scope>
    <source>
        <strain evidence="1 2">DSM 29163</strain>
    </source>
</reference>
<proteinExistence type="predicted"/>
<protein>
    <submittedName>
        <fullName evidence="1">Uncharacterized protein</fullName>
    </submittedName>
</protein>
<name>A0ABT3R9A4_9HYPH</name>